<feature type="chain" id="PRO_5004824744" description="FAS1 domain-containing protein" evidence="3">
    <location>
        <begin position="18"/>
        <end position="534"/>
    </location>
</feature>
<dbReference type="InterPro" id="IPR050904">
    <property type="entry name" value="Adhesion/Biosynth-related"/>
</dbReference>
<dbReference type="SUPFAM" id="SSF82153">
    <property type="entry name" value="FAS1 domain"/>
    <property type="match status" value="2"/>
</dbReference>
<protein>
    <recommendedName>
        <fullName evidence="4">FAS1 domain-containing protein</fullName>
    </recommendedName>
</protein>
<evidence type="ECO:0000256" key="3">
    <source>
        <dbReference type="SAM" id="SignalP"/>
    </source>
</evidence>
<dbReference type="InterPro" id="IPR000782">
    <property type="entry name" value="FAS1_domain"/>
</dbReference>
<dbReference type="GeneID" id="19970713"/>
<keyword evidence="2" id="KW-1133">Transmembrane helix</keyword>
<sequence length="534" mass="56850">MRFLLLGPLLFAGLCYCADQDVLTILNQQAGISTFISHLESYPDLIDTLNNGTFTVLAPSNDAFSAFATANPEHANDTSYMEALIQYHIALNTHPSAEFGLTPLFPRTLLTSPDFTNVTGGQRIELTIQDSRPTILSGVKAASALQQPDIFFQGGLIHVIDSVLTIPDSFPSTITRAKLNNLIALLNKGGWLNPSSPAITIINDLSDLTVFGPDSPQFGAGFTGFDALSENELNAIFRYSIVQNSPPLYSSEFRNASTHRTLQNLSLTFTEANGGFYADAARITQVDYLVSNGVLQVLDIPLNPDTTGIGPVVNTPEPKSSSKGLSPAGAAGLGIGIGAIILGGGIVVALVLRSRQRRGLPLFGNPRRFGQGQMRLPEEETPGIPRNRRRSGGNSGRHSTARALELSDAAPPPRYGAHELDNKGSTPMGSPGGGGGGRGTVHVVELRSPREDGANGRSTLMTTDVEYASTTGGGGTVRAVDRDGRTVTVYDNRGRPLPPKPPSPQEIDGEERSRISISITGEAPRHLGFQARFN</sequence>
<evidence type="ECO:0000259" key="4">
    <source>
        <dbReference type="PROSITE" id="PS50213"/>
    </source>
</evidence>
<dbReference type="AlphaFoldDB" id="W2S093"/>
<feature type="region of interest" description="Disordered" evidence="1">
    <location>
        <begin position="361"/>
        <end position="441"/>
    </location>
</feature>
<feature type="compositionally biased region" description="Gly residues" evidence="1">
    <location>
        <begin position="430"/>
        <end position="439"/>
    </location>
</feature>
<feature type="signal peptide" evidence="3">
    <location>
        <begin position="1"/>
        <end position="17"/>
    </location>
</feature>
<dbReference type="HOGENOM" id="CLU_031281_2_2_1"/>
<evidence type="ECO:0000256" key="1">
    <source>
        <dbReference type="SAM" id="MobiDB-lite"/>
    </source>
</evidence>
<dbReference type="InParanoid" id="W2S093"/>
<dbReference type="Gene3D" id="2.30.180.10">
    <property type="entry name" value="FAS1 domain"/>
    <property type="match status" value="2"/>
</dbReference>
<name>W2S093_CYPE1</name>
<dbReference type="PANTHER" id="PTHR10900">
    <property type="entry name" value="PERIOSTIN-RELATED"/>
    <property type="match status" value="1"/>
</dbReference>
<gene>
    <name evidence="5" type="ORF">HMPREF1541_03374</name>
</gene>
<proteinExistence type="predicted"/>
<organism evidence="5 6">
    <name type="scientific">Cyphellophora europaea (strain CBS 101466)</name>
    <name type="common">Phialophora europaea</name>
    <dbReference type="NCBI Taxonomy" id="1220924"/>
    <lineage>
        <taxon>Eukaryota</taxon>
        <taxon>Fungi</taxon>
        <taxon>Dikarya</taxon>
        <taxon>Ascomycota</taxon>
        <taxon>Pezizomycotina</taxon>
        <taxon>Eurotiomycetes</taxon>
        <taxon>Chaetothyriomycetidae</taxon>
        <taxon>Chaetothyriales</taxon>
        <taxon>Cyphellophoraceae</taxon>
        <taxon>Cyphellophora</taxon>
    </lineage>
</organism>
<feature type="transmembrane region" description="Helical" evidence="2">
    <location>
        <begin position="328"/>
        <end position="352"/>
    </location>
</feature>
<dbReference type="STRING" id="1220924.W2S093"/>
<keyword evidence="6" id="KW-1185">Reference proteome</keyword>
<keyword evidence="3" id="KW-0732">Signal</keyword>
<dbReference type="Proteomes" id="UP000030752">
    <property type="component" value="Unassembled WGS sequence"/>
</dbReference>
<evidence type="ECO:0000313" key="5">
    <source>
        <dbReference type="EMBL" id="ETN41438.1"/>
    </source>
</evidence>
<dbReference type="PROSITE" id="PS50213">
    <property type="entry name" value="FAS1"/>
    <property type="match status" value="2"/>
</dbReference>
<accession>W2S093</accession>
<dbReference type="VEuPathDB" id="FungiDB:HMPREF1541_03374"/>
<dbReference type="OrthoDB" id="286301at2759"/>
<dbReference type="PANTHER" id="PTHR10900:SF77">
    <property type="entry name" value="FI19380P1"/>
    <property type="match status" value="1"/>
</dbReference>
<evidence type="ECO:0000313" key="6">
    <source>
        <dbReference type="Proteomes" id="UP000030752"/>
    </source>
</evidence>
<dbReference type="GO" id="GO:0016236">
    <property type="term" value="P:macroautophagy"/>
    <property type="evidence" value="ECO:0007669"/>
    <property type="project" value="TreeGrafter"/>
</dbReference>
<keyword evidence="2" id="KW-0812">Transmembrane</keyword>
<feature type="domain" description="FAS1" evidence="4">
    <location>
        <begin position="19"/>
        <end position="164"/>
    </location>
</feature>
<dbReference type="RefSeq" id="XP_008715947.1">
    <property type="nucleotide sequence ID" value="XM_008717725.1"/>
</dbReference>
<dbReference type="InterPro" id="IPR036378">
    <property type="entry name" value="FAS1_dom_sf"/>
</dbReference>
<reference evidence="5 6" key="1">
    <citation type="submission" date="2013-03" db="EMBL/GenBank/DDBJ databases">
        <title>The Genome Sequence of Phialophora europaea CBS 101466.</title>
        <authorList>
            <consortium name="The Broad Institute Genomics Platform"/>
            <person name="Cuomo C."/>
            <person name="de Hoog S."/>
            <person name="Gorbushina A."/>
            <person name="Walker B."/>
            <person name="Young S.K."/>
            <person name="Zeng Q."/>
            <person name="Gargeya S."/>
            <person name="Fitzgerald M."/>
            <person name="Haas B."/>
            <person name="Abouelleil A."/>
            <person name="Allen A.W."/>
            <person name="Alvarado L."/>
            <person name="Arachchi H.M."/>
            <person name="Berlin A.M."/>
            <person name="Chapman S.B."/>
            <person name="Gainer-Dewar J."/>
            <person name="Goldberg J."/>
            <person name="Griggs A."/>
            <person name="Gujja S."/>
            <person name="Hansen M."/>
            <person name="Howarth C."/>
            <person name="Imamovic A."/>
            <person name="Ireland A."/>
            <person name="Larimer J."/>
            <person name="McCowan C."/>
            <person name="Murphy C."/>
            <person name="Pearson M."/>
            <person name="Poon T.W."/>
            <person name="Priest M."/>
            <person name="Roberts A."/>
            <person name="Saif S."/>
            <person name="Shea T."/>
            <person name="Sisk P."/>
            <person name="Sykes S."/>
            <person name="Wortman J."/>
            <person name="Nusbaum C."/>
            <person name="Birren B."/>
        </authorList>
    </citation>
    <scope>NUCLEOTIDE SEQUENCE [LARGE SCALE GENOMIC DNA]</scope>
    <source>
        <strain evidence="5 6">CBS 101466</strain>
    </source>
</reference>
<feature type="region of interest" description="Disordered" evidence="1">
    <location>
        <begin position="489"/>
        <end position="511"/>
    </location>
</feature>
<evidence type="ECO:0000256" key="2">
    <source>
        <dbReference type="SAM" id="Phobius"/>
    </source>
</evidence>
<dbReference type="eggNOG" id="KOG1437">
    <property type="taxonomic scope" value="Eukaryota"/>
</dbReference>
<dbReference type="GO" id="GO:0000329">
    <property type="term" value="C:fungal-type vacuole membrane"/>
    <property type="evidence" value="ECO:0007669"/>
    <property type="project" value="TreeGrafter"/>
</dbReference>
<feature type="domain" description="FAS1" evidence="4">
    <location>
        <begin position="166"/>
        <end position="302"/>
    </location>
</feature>
<dbReference type="Pfam" id="PF02469">
    <property type="entry name" value="Fasciclin"/>
    <property type="match status" value="2"/>
</dbReference>
<dbReference type="EMBL" id="KB822719">
    <property type="protein sequence ID" value="ETN41438.1"/>
    <property type="molecule type" value="Genomic_DNA"/>
</dbReference>
<dbReference type="SMART" id="SM00554">
    <property type="entry name" value="FAS1"/>
    <property type="match status" value="2"/>
</dbReference>
<keyword evidence="2" id="KW-0472">Membrane</keyword>